<name>A0A7M5X1B2_9CNID</name>
<keyword evidence="1" id="KW-0472">Membrane</keyword>
<dbReference type="GeneID" id="136798317"/>
<dbReference type="Gene3D" id="1.20.140.150">
    <property type="match status" value="1"/>
</dbReference>
<dbReference type="EnsemblMetazoa" id="CLYHEMT016424.1">
    <property type="protein sequence ID" value="CLYHEMP016424.1"/>
    <property type="gene ID" value="CLYHEMG016424"/>
</dbReference>
<feature type="transmembrane region" description="Helical" evidence="1">
    <location>
        <begin position="145"/>
        <end position="168"/>
    </location>
</feature>
<evidence type="ECO:0000256" key="1">
    <source>
        <dbReference type="SAM" id="Phobius"/>
    </source>
</evidence>
<proteinExistence type="predicted"/>
<protein>
    <submittedName>
        <fullName evidence="2">Uncharacterized protein</fullName>
    </submittedName>
</protein>
<dbReference type="RefSeq" id="XP_066911009.1">
    <property type="nucleotide sequence ID" value="XM_067054908.1"/>
</dbReference>
<dbReference type="AlphaFoldDB" id="A0A7M5X1B2"/>
<keyword evidence="1" id="KW-1133">Transmembrane helix</keyword>
<organism evidence="2 3">
    <name type="scientific">Clytia hemisphaerica</name>
    <dbReference type="NCBI Taxonomy" id="252671"/>
    <lineage>
        <taxon>Eukaryota</taxon>
        <taxon>Metazoa</taxon>
        <taxon>Cnidaria</taxon>
        <taxon>Hydrozoa</taxon>
        <taxon>Hydroidolina</taxon>
        <taxon>Leptothecata</taxon>
        <taxon>Obeliida</taxon>
        <taxon>Clytiidae</taxon>
        <taxon>Clytia</taxon>
    </lineage>
</organism>
<reference evidence="2" key="1">
    <citation type="submission" date="2021-01" db="UniProtKB">
        <authorList>
            <consortium name="EnsemblMetazoa"/>
        </authorList>
    </citation>
    <scope>IDENTIFICATION</scope>
</reference>
<feature type="transmembrane region" description="Helical" evidence="1">
    <location>
        <begin position="12"/>
        <end position="30"/>
    </location>
</feature>
<dbReference type="Proteomes" id="UP000594262">
    <property type="component" value="Unplaced"/>
</dbReference>
<evidence type="ECO:0000313" key="3">
    <source>
        <dbReference type="Proteomes" id="UP000594262"/>
    </source>
</evidence>
<keyword evidence="1" id="KW-0812">Transmembrane</keyword>
<sequence length="242" mass="27767">MFETIRRYTFIFYILFLGITLTFMVALNFTKDWIEVSINEEITLTPNITKLFGYNDTTPDKISKLDMKKTFRFGLKTFCVETVYEQSRVTENSCKPISIFHRDLEEAALKDALKFQILAFVFACFPILTTFALHFCQEGPVKKIVCYLSIALLVFSGISLASCCYMVVSTITKHSGIVRNNIMAHIGSAQIKLDTIKKGSGFDISVAAMFFLCLSLIFFTWNFNKKPPVQKQENHYWLLVTE</sequence>
<feature type="transmembrane region" description="Helical" evidence="1">
    <location>
        <begin position="115"/>
        <end position="133"/>
    </location>
</feature>
<keyword evidence="3" id="KW-1185">Reference proteome</keyword>
<feature type="transmembrane region" description="Helical" evidence="1">
    <location>
        <begin position="204"/>
        <end position="223"/>
    </location>
</feature>
<evidence type="ECO:0000313" key="2">
    <source>
        <dbReference type="EnsemblMetazoa" id="CLYHEMP016424.1"/>
    </source>
</evidence>
<accession>A0A7M5X1B2</accession>